<evidence type="ECO:0000256" key="6">
    <source>
        <dbReference type="ARBA" id="ARBA00022840"/>
    </source>
</evidence>
<reference evidence="9 10" key="1">
    <citation type="journal article" date="2015" name="ISME J.">
        <title>Draft Genome Sequence of Streptomyces incarnatus NRRL8089, which Produces the Nucleoside Antibiotic Sinefungin.</title>
        <authorList>
            <person name="Oshima K."/>
            <person name="Hattori M."/>
            <person name="Shimizu H."/>
            <person name="Fukuda K."/>
            <person name="Nemoto M."/>
            <person name="Inagaki K."/>
            <person name="Tamura T."/>
        </authorList>
    </citation>
    <scope>NUCLEOTIDE SEQUENCE [LARGE SCALE GENOMIC DNA]</scope>
    <source>
        <strain evidence="9 10">NRRL 8089</strain>
    </source>
</reference>
<keyword evidence="7" id="KW-0472">Membrane</keyword>
<dbReference type="InterPro" id="IPR027417">
    <property type="entry name" value="P-loop_NTPase"/>
</dbReference>
<dbReference type="Gene3D" id="3.40.50.300">
    <property type="entry name" value="P-loop containing nucleotide triphosphate hydrolases"/>
    <property type="match status" value="1"/>
</dbReference>
<dbReference type="EMBL" id="CP011497">
    <property type="protein sequence ID" value="AKJ08816.1"/>
    <property type="molecule type" value="Genomic_DNA"/>
</dbReference>
<feature type="domain" description="ABC transporter" evidence="8">
    <location>
        <begin position="8"/>
        <end position="256"/>
    </location>
</feature>
<name>A0ABN4G5F4_9ACTN</name>
<evidence type="ECO:0000256" key="5">
    <source>
        <dbReference type="ARBA" id="ARBA00022741"/>
    </source>
</evidence>
<dbReference type="CDD" id="cd03257">
    <property type="entry name" value="ABC_NikE_OppD_transporters"/>
    <property type="match status" value="1"/>
</dbReference>
<protein>
    <recommendedName>
        <fullName evidence="8">ABC transporter domain-containing protein</fullName>
    </recommendedName>
</protein>
<dbReference type="PROSITE" id="PS00211">
    <property type="entry name" value="ABC_TRANSPORTER_1"/>
    <property type="match status" value="1"/>
</dbReference>
<evidence type="ECO:0000256" key="1">
    <source>
        <dbReference type="ARBA" id="ARBA00004202"/>
    </source>
</evidence>
<dbReference type="PANTHER" id="PTHR43297">
    <property type="entry name" value="OLIGOPEPTIDE TRANSPORT ATP-BINDING PROTEIN APPD"/>
    <property type="match status" value="1"/>
</dbReference>
<dbReference type="InterPro" id="IPR003439">
    <property type="entry name" value="ABC_transporter-like_ATP-bd"/>
</dbReference>
<gene>
    <name evidence="9" type="ORF">ABB07_01820</name>
</gene>
<organism evidence="9 10">
    <name type="scientific">Streptomyces incarnatus</name>
    <dbReference type="NCBI Taxonomy" id="665007"/>
    <lineage>
        <taxon>Bacteria</taxon>
        <taxon>Bacillati</taxon>
        <taxon>Actinomycetota</taxon>
        <taxon>Actinomycetes</taxon>
        <taxon>Kitasatosporales</taxon>
        <taxon>Streptomycetaceae</taxon>
        <taxon>Streptomyces</taxon>
    </lineage>
</organism>
<evidence type="ECO:0000256" key="3">
    <source>
        <dbReference type="ARBA" id="ARBA00022448"/>
    </source>
</evidence>
<sequence length="269" mass="28846">MSDSEPLLSVENLTISATGTDPPLVRGVGFTLRRGRTLGLVGESGSGKTLTCRAVLGVLPAGCTVTAGRIRFAGQDVTRLDRRGWQPLRAARIGAVFQDPGSYLTPSLTIGRQLREVLRVRGGATRAEARERALGLLTEVGLRDPARVARQIPAQLSGGMQQRAMLALAVACRPDLLVADEPTTALDARTQRDVLALLRSLRERLGLAVLFVSHDLEAVGGLCDDIGVFRHGELVEAAPARRLLHTPAHPYTRSLLADAGLLEEEPYAR</sequence>
<keyword evidence="6" id="KW-0067">ATP-binding</keyword>
<comment type="similarity">
    <text evidence="2">Belongs to the ABC transporter superfamily.</text>
</comment>
<dbReference type="InterPro" id="IPR003593">
    <property type="entry name" value="AAA+_ATPase"/>
</dbReference>
<dbReference type="PANTHER" id="PTHR43297:SF2">
    <property type="entry name" value="DIPEPTIDE TRANSPORT ATP-BINDING PROTEIN DPPD"/>
    <property type="match status" value="1"/>
</dbReference>
<proteinExistence type="inferred from homology"/>
<dbReference type="InterPro" id="IPR050388">
    <property type="entry name" value="ABC_Ni/Peptide_Import"/>
</dbReference>
<dbReference type="Proteomes" id="UP000035366">
    <property type="component" value="Chromosome"/>
</dbReference>
<evidence type="ECO:0000313" key="10">
    <source>
        <dbReference type="Proteomes" id="UP000035366"/>
    </source>
</evidence>
<accession>A0ABN4G5F4</accession>
<dbReference type="RefSeq" id="WP_208896916.1">
    <property type="nucleotide sequence ID" value="NZ_CP011497.1"/>
</dbReference>
<evidence type="ECO:0000256" key="7">
    <source>
        <dbReference type="ARBA" id="ARBA00023136"/>
    </source>
</evidence>
<evidence type="ECO:0000313" key="9">
    <source>
        <dbReference type="EMBL" id="AKJ08816.1"/>
    </source>
</evidence>
<dbReference type="InterPro" id="IPR017871">
    <property type="entry name" value="ABC_transporter-like_CS"/>
</dbReference>
<comment type="subcellular location">
    <subcellularLocation>
        <location evidence="1">Cell membrane</location>
        <topology evidence="1">Peripheral membrane protein</topology>
    </subcellularLocation>
</comment>
<dbReference type="PROSITE" id="PS50893">
    <property type="entry name" value="ABC_TRANSPORTER_2"/>
    <property type="match status" value="1"/>
</dbReference>
<evidence type="ECO:0000259" key="8">
    <source>
        <dbReference type="PROSITE" id="PS50893"/>
    </source>
</evidence>
<keyword evidence="4" id="KW-1003">Cell membrane</keyword>
<evidence type="ECO:0000256" key="2">
    <source>
        <dbReference type="ARBA" id="ARBA00005417"/>
    </source>
</evidence>
<keyword evidence="10" id="KW-1185">Reference proteome</keyword>
<dbReference type="Pfam" id="PF00005">
    <property type="entry name" value="ABC_tran"/>
    <property type="match status" value="1"/>
</dbReference>
<keyword evidence="3" id="KW-0813">Transport</keyword>
<keyword evidence="5" id="KW-0547">Nucleotide-binding</keyword>
<dbReference type="SUPFAM" id="SSF52540">
    <property type="entry name" value="P-loop containing nucleoside triphosphate hydrolases"/>
    <property type="match status" value="1"/>
</dbReference>
<evidence type="ECO:0000256" key="4">
    <source>
        <dbReference type="ARBA" id="ARBA00022475"/>
    </source>
</evidence>
<dbReference type="SMART" id="SM00382">
    <property type="entry name" value="AAA"/>
    <property type="match status" value="1"/>
</dbReference>